<gene>
    <name evidence="1" type="ORF">N8T08_010842</name>
</gene>
<sequence>DVQPFIALGTHLKIRGHRVRIATHATFESFVRNAGLEFFAIGGNPEELMSFMVKNPGVIPKMSTITGGEIGRKRQMIAEMLDGCWRSCIEPDQSTQVPFVANAIIANPPSFAHIHLAQALGVPLHIMFTMPWTPTREFPHPLANVVGSGGQPSAKNIMSYSMVEMLTWSGLADLINKWRVETLNLQQLSMRTAIGMMEAMKIPHTYCWSPALIKKPLDWPCQPFWASMVAAAGAGPPPLDKNRLTAQSLAEAIGFCLTPNAQAAASSIAALMRVEEGVQNAAASFHQNVPWVDMKCDLLPSETAVWLFEKRGIKISHKALTILSQMDRIDMQQIKMHRPKELPLEKTWTDPLTSTSGALLDTVTSFSKGLGRLPTDPVKGMTQMTSSLVKGSLVEAPIALTEGLRNIPRIYGEKPEELQPVNGWKSGFAQAGKGFYTGFADGLTGFVKKPYQEARRDGAVGFMKGFAQGSVELFSKPGAAMFGLMAYPAMGIHATLRKRRLSPIEAKILEAQIAIGAHQVRFNPPTPSEIQTVRSKFDAMR</sequence>
<evidence type="ECO:0000313" key="2">
    <source>
        <dbReference type="Proteomes" id="UP001177260"/>
    </source>
</evidence>
<feature type="non-terminal residue" evidence="1">
    <location>
        <position position="1"/>
    </location>
</feature>
<accession>A0ACC3BCE7</accession>
<dbReference type="Proteomes" id="UP001177260">
    <property type="component" value="Unassembled WGS sequence"/>
</dbReference>
<comment type="caution">
    <text evidence="1">The sequence shown here is derived from an EMBL/GenBank/DDBJ whole genome shotgun (WGS) entry which is preliminary data.</text>
</comment>
<protein>
    <submittedName>
        <fullName evidence="1">Uncharacterized protein</fullName>
    </submittedName>
</protein>
<organism evidence="1 2">
    <name type="scientific">Aspergillus melleus</name>
    <dbReference type="NCBI Taxonomy" id="138277"/>
    <lineage>
        <taxon>Eukaryota</taxon>
        <taxon>Fungi</taxon>
        <taxon>Dikarya</taxon>
        <taxon>Ascomycota</taxon>
        <taxon>Pezizomycotina</taxon>
        <taxon>Eurotiomycetes</taxon>
        <taxon>Eurotiomycetidae</taxon>
        <taxon>Eurotiales</taxon>
        <taxon>Aspergillaceae</taxon>
        <taxon>Aspergillus</taxon>
        <taxon>Aspergillus subgen. Circumdati</taxon>
    </lineage>
</organism>
<keyword evidence="2" id="KW-1185">Reference proteome</keyword>
<evidence type="ECO:0000313" key="1">
    <source>
        <dbReference type="EMBL" id="KAK1148197.1"/>
    </source>
</evidence>
<proteinExistence type="predicted"/>
<name>A0ACC3BCE7_9EURO</name>
<dbReference type="EMBL" id="JAOPJF010000009">
    <property type="protein sequence ID" value="KAK1148197.1"/>
    <property type="molecule type" value="Genomic_DNA"/>
</dbReference>
<reference evidence="1 2" key="1">
    <citation type="journal article" date="2023" name="ACS Omega">
        <title>Identification of the Neoaspergillic Acid Biosynthesis Gene Cluster by Establishing an In Vitro CRISPR-Ribonucleoprotein Genetic System in Aspergillus melleus.</title>
        <authorList>
            <person name="Yuan B."/>
            <person name="Grau M.F."/>
            <person name="Murata R.M."/>
            <person name="Torok T."/>
            <person name="Venkateswaran K."/>
            <person name="Stajich J.E."/>
            <person name="Wang C.C.C."/>
        </authorList>
    </citation>
    <scope>NUCLEOTIDE SEQUENCE [LARGE SCALE GENOMIC DNA]</scope>
    <source>
        <strain evidence="1 2">IMV 1140</strain>
    </source>
</reference>